<name>A0A2U1MIS3_ARTAN</name>
<dbReference type="EMBL" id="PKPP01005180">
    <property type="protein sequence ID" value="PWA61124.1"/>
    <property type="molecule type" value="Genomic_DNA"/>
</dbReference>
<proteinExistence type="predicted"/>
<feature type="compositionally biased region" description="Basic and acidic residues" evidence="1">
    <location>
        <begin position="32"/>
        <end position="47"/>
    </location>
</feature>
<feature type="region of interest" description="Disordered" evidence="1">
    <location>
        <begin position="32"/>
        <end position="97"/>
    </location>
</feature>
<feature type="compositionally biased region" description="Acidic residues" evidence="1">
    <location>
        <begin position="48"/>
        <end position="60"/>
    </location>
</feature>
<feature type="compositionally biased region" description="Basic and acidic residues" evidence="1">
    <location>
        <begin position="85"/>
        <end position="96"/>
    </location>
</feature>
<dbReference type="AlphaFoldDB" id="A0A2U1MIS3"/>
<gene>
    <name evidence="2" type="ORF">CTI12_AA376060</name>
</gene>
<dbReference type="Proteomes" id="UP000245207">
    <property type="component" value="Unassembled WGS sequence"/>
</dbReference>
<evidence type="ECO:0000313" key="3">
    <source>
        <dbReference type="Proteomes" id="UP000245207"/>
    </source>
</evidence>
<accession>A0A2U1MIS3</accession>
<reference evidence="2 3" key="1">
    <citation type="journal article" date="2018" name="Mol. Plant">
        <title>The genome of Artemisia annua provides insight into the evolution of Asteraceae family and artemisinin biosynthesis.</title>
        <authorList>
            <person name="Shen Q."/>
            <person name="Zhang L."/>
            <person name="Liao Z."/>
            <person name="Wang S."/>
            <person name="Yan T."/>
            <person name="Shi P."/>
            <person name="Liu M."/>
            <person name="Fu X."/>
            <person name="Pan Q."/>
            <person name="Wang Y."/>
            <person name="Lv Z."/>
            <person name="Lu X."/>
            <person name="Zhang F."/>
            <person name="Jiang W."/>
            <person name="Ma Y."/>
            <person name="Chen M."/>
            <person name="Hao X."/>
            <person name="Li L."/>
            <person name="Tang Y."/>
            <person name="Lv G."/>
            <person name="Zhou Y."/>
            <person name="Sun X."/>
            <person name="Brodelius P.E."/>
            <person name="Rose J.K.C."/>
            <person name="Tang K."/>
        </authorList>
    </citation>
    <scope>NUCLEOTIDE SEQUENCE [LARGE SCALE GENOMIC DNA]</scope>
    <source>
        <strain evidence="3">cv. Huhao1</strain>
        <tissue evidence="2">Leaf</tissue>
    </source>
</reference>
<evidence type="ECO:0000256" key="1">
    <source>
        <dbReference type="SAM" id="MobiDB-lite"/>
    </source>
</evidence>
<feature type="compositionally biased region" description="Low complexity" evidence="1">
    <location>
        <begin position="70"/>
        <end position="82"/>
    </location>
</feature>
<comment type="caution">
    <text evidence="2">The sequence shown here is derived from an EMBL/GenBank/DDBJ whole genome shotgun (WGS) entry which is preliminary data.</text>
</comment>
<organism evidence="2 3">
    <name type="scientific">Artemisia annua</name>
    <name type="common">Sweet wormwood</name>
    <dbReference type="NCBI Taxonomy" id="35608"/>
    <lineage>
        <taxon>Eukaryota</taxon>
        <taxon>Viridiplantae</taxon>
        <taxon>Streptophyta</taxon>
        <taxon>Embryophyta</taxon>
        <taxon>Tracheophyta</taxon>
        <taxon>Spermatophyta</taxon>
        <taxon>Magnoliopsida</taxon>
        <taxon>eudicotyledons</taxon>
        <taxon>Gunneridae</taxon>
        <taxon>Pentapetalae</taxon>
        <taxon>asterids</taxon>
        <taxon>campanulids</taxon>
        <taxon>Asterales</taxon>
        <taxon>Asteraceae</taxon>
        <taxon>Asteroideae</taxon>
        <taxon>Anthemideae</taxon>
        <taxon>Artemisiinae</taxon>
        <taxon>Artemisia</taxon>
    </lineage>
</organism>
<evidence type="ECO:0000313" key="2">
    <source>
        <dbReference type="EMBL" id="PWA61124.1"/>
    </source>
</evidence>
<sequence>MGDLEKILDAEEAELNEIEKLKREKELIEREMQLKETEVIERETDKDDQTEEETVNEGEALDVSLVFTGSDSSSEQQVESSSPRYDSDADGTHTDEAVWDNEDDHIIPSFDTETLTKVQHSNDLDNVVVFDNVFAHNQTYPAHPESTTQTLNMLPTKDEDIHKQTTGIGFVNLDHSENYLENENRVF</sequence>
<protein>
    <submittedName>
        <fullName evidence="2">Uncharacterized protein</fullName>
    </submittedName>
</protein>
<keyword evidence="3" id="KW-1185">Reference proteome</keyword>